<dbReference type="InterPro" id="IPR031312">
    <property type="entry name" value="Na/sul_symport_CS"/>
</dbReference>
<feature type="transmembrane region" description="Helical" evidence="6">
    <location>
        <begin position="303"/>
        <end position="328"/>
    </location>
</feature>
<keyword evidence="2" id="KW-0813">Transport</keyword>
<evidence type="ECO:0000256" key="4">
    <source>
        <dbReference type="ARBA" id="ARBA00022989"/>
    </source>
</evidence>
<dbReference type="EMBL" id="JBHRSZ010000002">
    <property type="protein sequence ID" value="MFC3150137.1"/>
    <property type="molecule type" value="Genomic_DNA"/>
</dbReference>
<feature type="transmembrane region" description="Helical" evidence="6">
    <location>
        <begin position="242"/>
        <end position="260"/>
    </location>
</feature>
<dbReference type="PANTHER" id="PTHR10283:SF82">
    <property type="entry name" value="SOLUTE CARRIER FAMILY 13 MEMBER 2"/>
    <property type="match status" value="1"/>
</dbReference>
<reference evidence="9" key="1">
    <citation type="journal article" date="2019" name="Int. J. Syst. Evol. Microbiol.">
        <title>The Global Catalogue of Microorganisms (GCM) 10K type strain sequencing project: providing services to taxonomists for standard genome sequencing and annotation.</title>
        <authorList>
            <consortium name="The Broad Institute Genomics Platform"/>
            <consortium name="The Broad Institute Genome Sequencing Center for Infectious Disease"/>
            <person name="Wu L."/>
            <person name="Ma J."/>
        </authorList>
    </citation>
    <scope>NUCLEOTIDE SEQUENCE [LARGE SCALE GENOMIC DNA]</scope>
    <source>
        <strain evidence="9">KCTC 52438</strain>
    </source>
</reference>
<comment type="subcellular location">
    <subcellularLocation>
        <location evidence="1">Membrane</location>
        <topology evidence="1">Multi-pass membrane protein</topology>
    </subcellularLocation>
</comment>
<dbReference type="InterPro" id="IPR004680">
    <property type="entry name" value="Cit_transptr-like_dom"/>
</dbReference>
<protein>
    <submittedName>
        <fullName evidence="8">SLC13 family permease</fullName>
    </submittedName>
</protein>
<accession>A0ABV7H8V4</accession>
<sequence>MTTKKLVSLLTLLIACLAIYLSDFDPNVKKGLTIFSVAAILWMTETLHLTATALLIPVLSVALGVFPVNQALDSFSHPIVFIFLGGFTLATALRKQRLDEVIAHKILACSKGHTSLAIYLLFGLTAVLSMWVSNTAITAVMLPLALGIIASLRLSQGPTSLFVLLGIAYSASIGGMGSLVGSPPNAIVGAALNLTFIDWMKVGLPLVIVLLPLLIFTLKLVVKPDLSGKVELSMDAPEASSGSKTVIVIFLCTVLAWLFGKPLGNWLGIEKYFDAWVAISAVVTLIVFQSLKWKDIEQGADWGVLLLFGGGLALSGVLKTTGTSAFIAENFASYMHGMPFMIFLVMVILFVIFLTELTSNTATAALLVPLFISISDQLNLPSEFIAMGIGLAASCAFMLPVATPPNAVVYGSGLVPQSEMMRAGIFLNLVASASLPFLLYLFLWLA</sequence>
<organism evidence="8 9">
    <name type="scientific">Litoribrevibacter euphylliae</name>
    <dbReference type="NCBI Taxonomy" id="1834034"/>
    <lineage>
        <taxon>Bacteria</taxon>
        <taxon>Pseudomonadati</taxon>
        <taxon>Pseudomonadota</taxon>
        <taxon>Gammaproteobacteria</taxon>
        <taxon>Oceanospirillales</taxon>
        <taxon>Oceanospirillaceae</taxon>
        <taxon>Litoribrevibacter</taxon>
    </lineage>
</organism>
<feature type="transmembrane region" description="Helical" evidence="6">
    <location>
        <begin position="137"/>
        <end position="154"/>
    </location>
</feature>
<dbReference type="PANTHER" id="PTHR10283">
    <property type="entry name" value="SOLUTE CARRIER FAMILY 13 MEMBER"/>
    <property type="match status" value="1"/>
</dbReference>
<evidence type="ECO:0000256" key="5">
    <source>
        <dbReference type="ARBA" id="ARBA00023136"/>
    </source>
</evidence>
<evidence type="ECO:0000259" key="7">
    <source>
        <dbReference type="Pfam" id="PF03600"/>
    </source>
</evidence>
<dbReference type="Pfam" id="PF03600">
    <property type="entry name" value="CitMHS"/>
    <property type="match status" value="1"/>
</dbReference>
<proteinExistence type="predicted"/>
<keyword evidence="9" id="KW-1185">Reference proteome</keyword>
<evidence type="ECO:0000256" key="6">
    <source>
        <dbReference type="SAM" id="Phobius"/>
    </source>
</evidence>
<evidence type="ECO:0000313" key="8">
    <source>
        <dbReference type="EMBL" id="MFC3150137.1"/>
    </source>
</evidence>
<dbReference type="Proteomes" id="UP001595476">
    <property type="component" value="Unassembled WGS sequence"/>
</dbReference>
<keyword evidence="4 6" id="KW-1133">Transmembrane helix</keyword>
<feature type="transmembrane region" description="Helical" evidence="6">
    <location>
        <begin position="423"/>
        <end position="445"/>
    </location>
</feature>
<dbReference type="PROSITE" id="PS01271">
    <property type="entry name" value="NA_SULFATE"/>
    <property type="match status" value="1"/>
</dbReference>
<comment type="caution">
    <text evidence="8">The sequence shown here is derived from an EMBL/GenBank/DDBJ whole genome shotgun (WGS) entry which is preliminary data.</text>
</comment>
<feature type="transmembrane region" description="Helical" evidence="6">
    <location>
        <begin position="340"/>
        <end position="372"/>
    </location>
</feature>
<dbReference type="CDD" id="cd01115">
    <property type="entry name" value="SLC13_permease"/>
    <property type="match status" value="1"/>
</dbReference>
<evidence type="ECO:0000256" key="3">
    <source>
        <dbReference type="ARBA" id="ARBA00022692"/>
    </source>
</evidence>
<feature type="transmembrane region" description="Helical" evidence="6">
    <location>
        <begin position="75"/>
        <end position="93"/>
    </location>
</feature>
<dbReference type="PROSITE" id="PS51257">
    <property type="entry name" value="PROKAR_LIPOPROTEIN"/>
    <property type="match status" value="1"/>
</dbReference>
<dbReference type="NCBIfam" id="TIGR00785">
    <property type="entry name" value="dass"/>
    <property type="match status" value="1"/>
</dbReference>
<evidence type="ECO:0000256" key="2">
    <source>
        <dbReference type="ARBA" id="ARBA00022448"/>
    </source>
</evidence>
<gene>
    <name evidence="8" type="ORF">ACFOEK_03795</name>
</gene>
<name>A0ABV7H8V4_9GAMM</name>
<evidence type="ECO:0000256" key="1">
    <source>
        <dbReference type="ARBA" id="ARBA00004141"/>
    </source>
</evidence>
<dbReference type="InterPro" id="IPR001898">
    <property type="entry name" value="SLC13A/DASS"/>
</dbReference>
<feature type="domain" description="Citrate transporter-like" evidence="7">
    <location>
        <begin position="40"/>
        <end position="373"/>
    </location>
</feature>
<feature type="transmembrane region" description="Helical" evidence="6">
    <location>
        <begin position="384"/>
        <end position="403"/>
    </location>
</feature>
<keyword evidence="5 6" id="KW-0472">Membrane</keyword>
<feature type="transmembrane region" description="Helical" evidence="6">
    <location>
        <begin position="272"/>
        <end position="291"/>
    </location>
</feature>
<feature type="transmembrane region" description="Helical" evidence="6">
    <location>
        <begin position="161"/>
        <end position="182"/>
    </location>
</feature>
<dbReference type="RefSeq" id="WP_386716385.1">
    <property type="nucleotide sequence ID" value="NZ_JBHRSZ010000002.1"/>
</dbReference>
<evidence type="ECO:0000313" key="9">
    <source>
        <dbReference type="Proteomes" id="UP001595476"/>
    </source>
</evidence>
<keyword evidence="3 6" id="KW-0812">Transmembrane</keyword>
<feature type="transmembrane region" description="Helical" evidence="6">
    <location>
        <begin position="202"/>
        <end position="222"/>
    </location>
</feature>